<evidence type="ECO:0000256" key="2">
    <source>
        <dbReference type="ARBA" id="ARBA00008869"/>
    </source>
</evidence>
<feature type="transmembrane region" description="Helical" evidence="11">
    <location>
        <begin position="407"/>
        <end position="425"/>
    </location>
</feature>
<dbReference type="EMBL" id="GFAC01001130">
    <property type="protein sequence ID" value="JAT98058.1"/>
    <property type="molecule type" value="mRNA"/>
</dbReference>
<dbReference type="GO" id="GO:0016020">
    <property type="term" value="C:membrane"/>
    <property type="evidence" value="ECO:0007669"/>
    <property type="project" value="UniProtKB-SubCell"/>
</dbReference>
<feature type="transmembrane region" description="Helical" evidence="11">
    <location>
        <begin position="455"/>
        <end position="477"/>
    </location>
</feature>
<proteinExistence type="evidence at transcript level"/>
<feature type="region of interest" description="Disordered" evidence="10">
    <location>
        <begin position="772"/>
        <end position="793"/>
    </location>
</feature>
<feature type="transmembrane region" description="Helical" evidence="11">
    <location>
        <begin position="1179"/>
        <end position="1200"/>
    </location>
</feature>
<evidence type="ECO:0000256" key="11">
    <source>
        <dbReference type="SAM" id="Phobius"/>
    </source>
</evidence>
<dbReference type="InterPro" id="IPR056264">
    <property type="entry name" value="R2_ABCA1-4-like"/>
</dbReference>
<dbReference type="GO" id="GO:0140359">
    <property type="term" value="F:ABC-type transporter activity"/>
    <property type="evidence" value="ECO:0007669"/>
    <property type="project" value="InterPro"/>
</dbReference>
<feature type="transmembrane region" description="Helical" evidence="11">
    <location>
        <begin position="1259"/>
        <end position="1280"/>
    </location>
</feature>
<protein>
    <submittedName>
        <fullName evidence="13">Putative lipid exporter abca1</fullName>
    </submittedName>
</protein>
<keyword evidence="8 11" id="KW-1133">Transmembrane helix</keyword>
<dbReference type="PANTHER" id="PTHR19229">
    <property type="entry name" value="ATP-BINDING CASSETTE TRANSPORTER SUBFAMILY A ABCA"/>
    <property type="match status" value="1"/>
</dbReference>
<evidence type="ECO:0000256" key="7">
    <source>
        <dbReference type="ARBA" id="ARBA00022840"/>
    </source>
</evidence>
<feature type="transmembrane region" description="Helical" evidence="11">
    <location>
        <begin position="1220"/>
        <end position="1253"/>
    </location>
</feature>
<dbReference type="InterPro" id="IPR003593">
    <property type="entry name" value="AAA+_ATPase"/>
</dbReference>
<keyword evidence="4 11" id="KW-0812">Transmembrane</keyword>
<dbReference type="SUPFAM" id="SSF52540">
    <property type="entry name" value="P-loop containing nucleoside triphosphate hydrolases"/>
    <property type="match status" value="2"/>
</dbReference>
<keyword evidence="5" id="KW-0677">Repeat</keyword>
<keyword evidence="6" id="KW-0547">Nucleotide-binding</keyword>
<comment type="subcellular location">
    <subcellularLocation>
        <location evidence="1">Membrane</location>
        <topology evidence="1">Multi-pass membrane protein</topology>
    </subcellularLocation>
</comment>
<dbReference type="GO" id="GO:0005319">
    <property type="term" value="F:lipid transporter activity"/>
    <property type="evidence" value="ECO:0007669"/>
    <property type="project" value="TreeGrafter"/>
</dbReference>
<sequence>IIWGFLKPILRGLILYSPRSPASFQIMQEVNKTFDSMSSIIDALHAWSEGTIGLKFLTKDDGPVTKLKELISSKSLQPLAKDMLGDDVFAFLTDLNVEDLRNEFGDLGGLLDLVQLVGSISTCFELDRFRPHDNEDDLVKTAMQLSERRQFIMGVVFLNLRTASDAHLKNGSAVNSFLPPDVQYKIRMDIDNVPLTKTVKSRFWQPGANDDFLDDMRYLRGFSQFQELIDRAITKLHVGSSFNYPASYLQQFPYPCYLKDTVGYYIKSMLPLVFALAWIFLVAFFVRERVLPKELHLEEIMKVMGLKSWIDWSAWFLIGISISIGIVVCTTVILCYGGILPYSNPLLLFIFYGTFALSVLMFCYMTSIFFQSATVASLTGIVGFLISFLPFVIAVSMEATFSLRQKLLLCLSMSTSFSYGCLYVSRFEEQGLGVQWDYLWQSPIPGDTMNMGYCIMMMLVDSLLYLTVGLVASNFFLGENASFSQSKLLACFSSKKSTSKQYRLPDSVNSSIKPQLLKAPYIMNDKLQMASTGISVQDLCVAYNSGKATERIAVSHLSLHFEEGHINTLLGQNGAGKTSTIKVLTGQQSATSGEVYVYGKAINSEAKEIRKYLGYCPQYNTLYGKLTVKEHLTFFGNLKALMSPEEVEKDVQRLLYQMGLKHMEHQQACRLSGGLQRRLCVAFSFVGGSKLVILDEPTSSVDPMARRNIWDLILKHKHDRTILLTTHHMDEADVLSDKVAIIHKGKLLCEGSPLLLKSKFGFGYQLSLIRSCSEPNRDSDSGHSSNVSRTSIDDDSSDIEGILHVIRSVIPPARVIENNGSEVVISLPQRDPEKNMLYPFSQLLTLLDERMLEFGFGNYGLSSTTLEEVFLSLCATCDAGLKPMQPSQGQPTATKLETTERNIKPHHTGVTLESPTFKHSLGARHVLTGRKLKASQFRALILKRFYHTVNNWKAIFFSIVLPCTFIAVAMGFTIIAPGNVPEPSLRLSTQLYGPGAVGFISETPPTDVSMKLLSFPGVGSSCLKDNAKESYCTSITGMPSDVMEIPRGALHYTCDISEIEEQWEDLPNVTTETTDIVYNATGLNIPNYLLTSFPAFIERRYGGWSFEKRNVKVWYENTGFHSMPAYQNALSNAILRSAISRSTSPLNASNVGITVYNHPLHLSSEQLGKQTILSHVAEVGIAMVVLMGLAFIPSRVIVYVVNERMRDEKQVQSISGVGTVLYWTTTFIWDMGIVLAAVALSAVIIIAFGLPVYVSKLNFPAVLVLMVLFGWGTTPLMYCLSRLFKEASISFVVLYCVNLFIGLNIAIVMLVLNMIQINSGNQKLMTGLQNAALIFPQYALIGGFVSLAKNHIQADIYARFGQDTYENPFSNEILNYNFYAMFLVGIIFFCINLFLEFHIKAPSPSRDPKQARATEDSDVVAERIRANGDTGKQDVLRVLDVVKIYQGQHRAVDNVSFGIPKGECFGLLGVNGAGKTTLFRILTGQLQPTRGTTLVQDTRLDKVFSKGTQLVGYCPQADALDDLLSPNEHLVIYSMMRGIPKAEIKEVVEEALSRFQLSVHANHKVGTLSRGTRRKACTAIAMLGNPQIVLLDEPTSGMDPVTRRLVWSNVSEAIREKRSVLLTSHSMAECDLLCSRLAIMVNGQLCCIGSPQYLKHKFGAGFTVTIRMVEKAQDWKQTIKFFITHFPMASLKAHHYNIVEFSLPSKQTSLSSLFKFLETNSGEFGILDFSVSQTTLDQVFVNFARQQSDESVLQVDQETTADASTATEKNGFISDEISAVNIHSPNLLLPADGKCCLNSEATRF</sequence>
<evidence type="ECO:0000256" key="8">
    <source>
        <dbReference type="ARBA" id="ARBA00022989"/>
    </source>
</evidence>
<dbReference type="PROSITE" id="PS50893">
    <property type="entry name" value="ABC_TRANSPORTER_2"/>
    <property type="match status" value="2"/>
</dbReference>
<keyword evidence="9 11" id="KW-0472">Membrane</keyword>
<dbReference type="Gene3D" id="3.40.50.300">
    <property type="entry name" value="P-loop containing nucleotide triphosphate hydrolases"/>
    <property type="match status" value="2"/>
</dbReference>
<dbReference type="Pfam" id="PF12698">
    <property type="entry name" value="ABC2_membrane_3"/>
    <property type="match status" value="2"/>
</dbReference>
<evidence type="ECO:0000256" key="4">
    <source>
        <dbReference type="ARBA" id="ARBA00022692"/>
    </source>
</evidence>
<dbReference type="GO" id="GO:0005524">
    <property type="term" value="F:ATP binding"/>
    <property type="evidence" value="ECO:0007669"/>
    <property type="project" value="UniProtKB-KW"/>
</dbReference>
<reference evidence="13" key="1">
    <citation type="journal article" date="2017" name="Front. Cell. Infect. Microbiol.">
        <title>The Distinct Transcriptional Response of the Midgut of Amblyomma sculptum and Amblyomma aureolatum Ticks to Rickettsia rickettsii Correlates to Their Differences in Susceptibility to Infection.</title>
        <authorList>
            <person name="Martins L.A."/>
            <person name="Galletti M.F.B.M."/>
            <person name="Ribeiro J.M."/>
            <person name="Fujita A."/>
            <person name="Costa F.B."/>
            <person name="Labruna M.B."/>
            <person name="Daffre S."/>
            <person name="Fogaca A.C."/>
        </authorList>
    </citation>
    <scope>NUCLEOTIDE SEQUENCE</scope>
</reference>
<dbReference type="Pfam" id="PF23321">
    <property type="entry name" value="R1_ABCA1"/>
    <property type="match status" value="1"/>
</dbReference>
<feature type="transmembrane region" description="Helical" evidence="11">
    <location>
        <begin position="314"/>
        <end position="339"/>
    </location>
</feature>
<feature type="transmembrane region" description="Helical" evidence="11">
    <location>
        <begin position="954"/>
        <end position="976"/>
    </location>
</feature>
<feature type="domain" description="ABC transporter" evidence="12">
    <location>
        <begin position="534"/>
        <end position="769"/>
    </location>
</feature>
<organism evidence="13">
    <name type="scientific">Amblyomma aureolatum</name>
    <dbReference type="NCBI Taxonomy" id="187763"/>
    <lineage>
        <taxon>Eukaryota</taxon>
        <taxon>Metazoa</taxon>
        <taxon>Ecdysozoa</taxon>
        <taxon>Arthropoda</taxon>
        <taxon>Chelicerata</taxon>
        <taxon>Arachnida</taxon>
        <taxon>Acari</taxon>
        <taxon>Parasitiformes</taxon>
        <taxon>Ixodida</taxon>
        <taxon>Ixodoidea</taxon>
        <taxon>Ixodidae</taxon>
        <taxon>Amblyomminae</taxon>
        <taxon>Amblyomma</taxon>
    </lineage>
</organism>
<evidence type="ECO:0000256" key="9">
    <source>
        <dbReference type="ARBA" id="ARBA00023136"/>
    </source>
</evidence>
<dbReference type="PANTHER" id="PTHR19229:SF36">
    <property type="entry name" value="ATP-BINDING CASSETTE SUB-FAMILY A MEMBER 2"/>
    <property type="match status" value="1"/>
</dbReference>
<feature type="transmembrane region" description="Helical" evidence="11">
    <location>
        <begin position="269"/>
        <end position="286"/>
    </location>
</feature>
<evidence type="ECO:0000256" key="10">
    <source>
        <dbReference type="SAM" id="MobiDB-lite"/>
    </source>
</evidence>
<dbReference type="InterPro" id="IPR027417">
    <property type="entry name" value="P-loop_NTPase"/>
</dbReference>
<evidence type="ECO:0000256" key="6">
    <source>
        <dbReference type="ARBA" id="ARBA00022741"/>
    </source>
</evidence>
<name>A0A1E1XFS1_9ACAR</name>
<dbReference type="Pfam" id="PF00005">
    <property type="entry name" value="ABC_tran"/>
    <property type="match status" value="2"/>
</dbReference>
<feature type="non-terminal residue" evidence="13">
    <location>
        <position position="1"/>
    </location>
</feature>
<feature type="transmembrane region" description="Helical" evidence="11">
    <location>
        <begin position="346"/>
        <end position="370"/>
    </location>
</feature>
<dbReference type="InterPro" id="IPR003439">
    <property type="entry name" value="ABC_transporter-like_ATP-bd"/>
</dbReference>
<keyword evidence="7" id="KW-0067">ATP-binding</keyword>
<dbReference type="InterPro" id="IPR013525">
    <property type="entry name" value="ABC2_TM"/>
</dbReference>
<keyword evidence="3" id="KW-0813">Transport</keyword>
<dbReference type="SMART" id="SM00382">
    <property type="entry name" value="AAA"/>
    <property type="match status" value="2"/>
</dbReference>
<comment type="similarity">
    <text evidence="2">Belongs to the ABC transporter superfamily. ABCA family.</text>
</comment>
<evidence type="ECO:0000256" key="5">
    <source>
        <dbReference type="ARBA" id="ARBA00022737"/>
    </source>
</evidence>
<dbReference type="CDD" id="cd03263">
    <property type="entry name" value="ABC_subfamily_A"/>
    <property type="match status" value="2"/>
</dbReference>
<dbReference type="FunFam" id="3.40.50.300:FF:000933">
    <property type="entry name" value="ABC transporter A family member 7"/>
    <property type="match status" value="1"/>
</dbReference>
<dbReference type="FunFam" id="3.40.50.300:FF:000335">
    <property type="entry name" value="ATP binding cassette subfamily A member 5"/>
    <property type="match status" value="1"/>
</dbReference>
<evidence type="ECO:0000259" key="12">
    <source>
        <dbReference type="PROSITE" id="PS50893"/>
    </source>
</evidence>
<evidence type="ECO:0000256" key="1">
    <source>
        <dbReference type="ARBA" id="ARBA00004141"/>
    </source>
</evidence>
<evidence type="ECO:0000256" key="3">
    <source>
        <dbReference type="ARBA" id="ARBA00022448"/>
    </source>
</evidence>
<dbReference type="InterPro" id="IPR026082">
    <property type="entry name" value="ABCA"/>
</dbReference>
<accession>A0A1E1XFS1</accession>
<feature type="domain" description="ABC transporter" evidence="12">
    <location>
        <begin position="1436"/>
        <end position="1667"/>
    </location>
</feature>
<feature type="transmembrane region" description="Helical" evidence="11">
    <location>
        <begin position="1376"/>
        <end position="1395"/>
    </location>
</feature>
<feature type="transmembrane region" description="Helical" evidence="11">
    <location>
        <begin position="376"/>
        <end position="395"/>
    </location>
</feature>
<evidence type="ECO:0000313" key="13">
    <source>
        <dbReference type="EMBL" id="JAT98058.1"/>
    </source>
</evidence>
<dbReference type="GO" id="GO:0016887">
    <property type="term" value="F:ATP hydrolysis activity"/>
    <property type="evidence" value="ECO:0007669"/>
    <property type="project" value="InterPro"/>
</dbReference>
<feature type="transmembrane region" description="Helical" evidence="11">
    <location>
        <begin position="1292"/>
        <end position="1315"/>
    </location>
</feature>